<evidence type="ECO:0000259" key="2">
    <source>
        <dbReference type="Pfam" id="PF14392"/>
    </source>
</evidence>
<accession>A0A2N9IQ83</accession>
<evidence type="ECO:0000313" key="3">
    <source>
        <dbReference type="EMBL" id="SPD26289.1"/>
    </source>
</evidence>
<proteinExistence type="predicted"/>
<dbReference type="PANTHER" id="PTHR31286">
    <property type="entry name" value="GLYCINE-RICH CELL WALL STRUCTURAL PROTEIN 1.8-LIKE"/>
    <property type="match status" value="1"/>
</dbReference>
<dbReference type="EMBL" id="OIVN01006150">
    <property type="protein sequence ID" value="SPD26289.1"/>
    <property type="molecule type" value="Genomic_DNA"/>
</dbReference>
<evidence type="ECO:0000256" key="1">
    <source>
        <dbReference type="SAM" id="MobiDB-lite"/>
    </source>
</evidence>
<feature type="compositionally biased region" description="Basic and acidic residues" evidence="1">
    <location>
        <begin position="203"/>
        <end position="232"/>
    </location>
</feature>
<feature type="domain" description="Zinc knuckle CX2CX4HX4C" evidence="2">
    <location>
        <begin position="134"/>
        <end position="180"/>
    </location>
</feature>
<dbReference type="InterPro" id="IPR025836">
    <property type="entry name" value="Zn_knuckle_CX2CX4HX4C"/>
</dbReference>
<dbReference type="Pfam" id="PF14392">
    <property type="entry name" value="zf-CCHC_4"/>
    <property type="match status" value="1"/>
</dbReference>
<feature type="compositionally biased region" description="Polar residues" evidence="1">
    <location>
        <begin position="346"/>
        <end position="360"/>
    </location>
</feature>
<feature type="region of interest" description="Disordered" evidence="1">
    <location>
        <begin position="333"/>
        <end position="362"/>
    </location>
</feature>
<organism evidence="3">
    <name type="scientific">Fagus sylvatica</name>
    <name type="common">Beechnut</name>
    <dbReference type="NCBI Taxonomy" id="28930"/>
    <lineage>
        <taxon>Eukaryota</taxon>
        <taxon>Viridiplantae</taxon>
        <taxon>Streptophyta</taxon>
        <taxon>Embryophyta</taxon>
        <taxon>Tracheophyta</taxon>
        <taxon>Spermatophyta</taxon>
        <taxon>Magnoliopsida</taxon>
        <taxon>eudicotyledons</taxon>
        <taxon>Gunneridae</taxon>
        <taxon>Pentapetalae</taxon>
        <taxon>rosids</taxon>
        <taxon>fabids</taxon>
        <taxon>Fagales</taxon>
        <taxon>Fagaceae</taxon>
        <taxon>Fagus</taxon>
    </lineage>
</organism>
<gene>
    <name evidence="3" type="ORF">FSB_LOCUS54171</name>
</gene>
<dbReference type="AlphaFoldDB" id="A0A2N9IQ83"/>
<name>A0A2N9IQ83_FAGSY</name>
<dbReference type="PANTHER" id="PTHR31286:SF167">
    <property type="entry name" value="OS09G0268800 PROTEIN"/>
    <property type="match status" value="1"/>
</dbReference>
<reference evidence="3" key="1">
    <citation type="submission" date="2018-02" db="EMBL/GenBank/DDBJ databases">
        <authorList>
            <person name="Cohen D.B."/>
            <person name="Kent A.D."/>
        </authorList>
    </citation>
    <scope>NUCLEOTIDE SEQUENCE</scope>
</reference>
<dbReference type="InterPro" id="IPR040256">
    <property type="entry name" value="At4g02000-like"/>
</dbReference>
<feature type="region of interest" description="Disordered" evidence="1">
    <location>
        <begin position="194"/>
        <end position="285"/>
    </location>
</feature>
<protein>
    <recommendedName>
        <fullName evidence="2">Zinc knuckle CX2CX4HX4C domain-containing protein</fullName>
    </recommendedName>
</protein>
<sequence length="440" mass="49965">MDSIKDMWKHFSLSDKEGVNVDLANASQQSKNILVAKFLTSRDDMDLERVLINEPWSFDKSLVVFQRQCEDVPCKDLVFSHVSFWVQIHNLPIRRMTMDSAETIGKTLGVVEKVADMDDERGGENCMRVRIRLNVTAPLCRGRMIKLEENKKCWVAFRYERLPNFCYWCGYLDHSEKDCDVGLHKGSINPTEERQYRPWLKTSTERPPRKTEVMVHGSSPKERSGIPRKDPGKPPAEQAAVPPPVPPETGRGSENPPENPDFEMEIEPNPGFTNQGQFPNPTPENFEARLHEIDQAIKFFPLQESPAVNIPPQVNSLLLGQENTPRASLLQHGPILTNRPRGTLEDISNISRPNKSSPNPKTAKWKKLARAHNTISVSTEHIQPLKRGNLEMEQHSSHGRKKRIIQTQNAYDDAQTTNGNLESDSIEILAEAVFQPCQKL</sequence>